<proteinExistence type="predicted"/>
<dbReference type="SUPFAM" id="SSF52540">
    <property type="entry name" value="P-loop containing nucleoside triphosphate hydrolases"/>
    <property type="match status" value="1"/>
</dbReference>
<dbReference type="Proteomes" id="UP000187209">
    <property type="component" value="Unassembled WGS sequence"/>
</dbReference>
<keyword evidence="1" id="KW-0547">Nucleotide-binding</keyword>
<dbReference type="OrthoDB" id="321900at2759"/>
<evidence type="ECO:0000256" key="1">
    <source>
        <dbReference type="ARBA" id="ARBA00022741"/>
    </source>
</evidence>
<dbReference type="GO" id="GO:0005525">
    <property type="term" value="F:GTP binding"/>
    <property type="evidence" value="ECO:0007669"/>
    <property type="project" value="InterPro"/>
</dbReference>
<dbReference type="PROSITE" id="PS51419">
    <property type="entry name" value="RAB"/>
    <property type="match status" value="1"/>
</dbReference>
<dbReference type="EMBL" id="MPUH01000050">
    <property type="protein sequence ID" value="OMJ92982.1"/>
    <property type="molecule type" value="Genomic_DNA"/>
</dbReference>
<dbReference type="InterPro" id="IPR027417">
    <property type="entry name" value="P-loop_NTPase"/>
</dbReference>
<evidence type="ECO:0000313" key="3">
    <source>
        <dbReference type="Proteomes" id="UP000187209"/>
    </source>
</evidence>
<dbReference type="Pfam" id="PF00071">
    <property type="entry name" value="Ras"/>
    <property type="match status" value="1"/>
</dbReference>
<dbReference type="NCBIfam" id="TIGR00231">
    <property type="entry name" value="small_GTP"/>
    <property type="match status" value="1"/>
</dbReference>
<comment type="caution">
    <text evidence="2">The sequence shown here is derived from an EMBL/GenBank/DDBJ whole genome shotgun (WGS) entry which is preliminary data.</text>
</comment>
<gene>
    <name evidence="2" type="ORF">SteCoe_4059</name>
</gene>
<accession>A0A1R2CVE5</accession>
<dbReference type="PANTHER" id="PTHR47978">
    <property type="match status" value="1"/>
</dbReference>
<dbReference type="SMART" id="SM00175">
    <property type="entry name" value="RAB"/>
    <property type="match status" value="1"/>
</dbReference>
<evidence type="ECO:0000313" key="2">
    <source>
        <dbReference type="EMBL" id="OMJ92982.1"/>
    </source>
</evidence>
<dbReference type="SMART" id="SM00174">
    <property type="entry name" value="RHO"/>
    <property type="match status" value="1"/>
</dbReference>
<dbReference type="CDD" id="cd00154">
    <property type="entry name" value="Rab"/>
    <property type="match status" value="1"/>
</dbReference>
<dbReference type="Gene3D" id="3.40.50.300">
    <property type="entry name" value="P-loop containing nucleotide triphosphate hydrolases"/>
    <property type="match status" value="1"/>
</dbReference>
<dbReference type="SMART" id="SM00173">
    <property type="entry name" value="RAS"/>
    <property type="match status" value="1"/>
</dbReference>
<dbReference type="InterPro" id="IPR001806">
    <property type="entry name" value="Small_GTPase"/>
</dbReference>
<keyword evidence="3" id="KW-1185">Reference proteome</keyword>
<name>A0A1R2CVE5_9CILI</name>
<reference evidence="2 3" key="1">
    <citation type="submission" date="2016-11" db="EMBL/GenBank/DDBJ databases">
        <title>The macronuclear genome of Stentor coeruleus: a giant cell with tiny introns.</title>
        <authorList>
            <person name="Slabodnick M."/>
            <person name="Ruby J.G."/>
            <person name="Reiff S.B."/>
            <person name="Swart E.C."/>
            <person name="Gosai S."/>
            <person name="Prabakaran S."/>
            <person name="Witkowska E."/>
            <person name="Larue G.E."/>
            <person name="Fisher S."/>
            <person name="Freeman R.M."/>
            <person name="Gunawardena J."/>
            <person name="Chu W."/>
            <person name="Stover N.A."/>
            <person name="Gregory B.D."/>
            <person name="Nowacki M."/>
            <person name="Derisi J."/>
            <person name="Roy S.W."/>
            <person name="Marshall W.F."/>
            <person name="Sood P."/>
        </authorList>
    </citation>
    <scope>NUCLEOTIDE SEQUENCE [LARGE SCALE GENOMIC DNA]</scope>
    <source>
        <strain evidence="2">WM001</strain>
    </source>
</reference>
<dbReference type="PRINTS" id="PR00449">
    <property type="entry name" value="RASTRNSFRMNG"/>
</dbReference>
<sequence length="245" mass="28086">MGATNFKSPKEISSKIKLLLMGRPAVGKTSIVQSYQDINFNPNYEPSTGCHLVSLNVQHNSSSYQLLVMDSLSDSDLNLSCRLKSIQNTEILAIVFDLNNEESWQDIKDKLKIVKDNYYSHSHLIVVGNKSDLEVKIQDDEVKNLIRECQDYTIEYFKVSAKTGEGINGLFVRSLELGYYTSKLRWDKIRIILFAYKYSLPNDDPNVSWANFCEALPNMLKKKKKPNYSLCLLPPEVMKRLIVYV</sequence>
<dbReference type="GO" id="GO:0003924">
    <property type="term" value="F:GTPase activity"/>
    <property type="evidence" value="ECO:0007669"/>
    <property type="project" value="InterPro"/>
</dbReference>
<dbReference type="InterPro" id="IPR005225">
    <property type="entry name" value="Small_GTP-bd"/>
</dbReference>
<organism evidence="2 3">
    <name type="scientific">Stentor coeruleus</name>
    <dbReference type="NCBI Taxonomy" id="5963"/>
    <lineage>
        <taxon>Eukaryota</taxon>
        <taxon>Sar</taxon>
        <taxon>Alveolata</taxon>
        <taxon>Ciliophora</taxon>
        <taxon>Postciliodesmatophora</taxon>
        <taxon>Heterotrichea</taxon>
        <taxon>Heterotrichida</taxon>
        <taxon>Stentoridae</taxon>
        <taxon>Stentor</taxon>
    </lineage>
</organism>
<dbReference type="AlphaFoldDB" id="A0A1R2CVE5"/>
<protein>
    <submittedName>
        <fullName evidence="2">Uncharacterized protein</fullName>
    </submittedName>
</protein>